<keyword evidence="3" id="KW-0804">Transcription</keyword>
<evidence type="ECO:0000256" key="1">
    <source>
        <dbReference type="ARBA" id="ARBA00023015"/>
    </source>
</evidence>
<proteinExistence type="predicted"/>
<evidence type="ECO:0000256" key="2">
    <source>
        <dbReference type="ARBA" id="ARBA00023125"/>
    </source>
</evidence>
<dbReference type="InterPro" id="IPR036388">
    <property type="entry name" value="WH-like_DNA-bd_sf"/>
</dbReference>
<evidence type="ECO:0000259" key="4">
    <source>
        <dbReference type="PROSITE" id="PS50987"/>
    </source>
</evidence>
<dbReference type="PROSITE" id="PS50987">
    <property type="entry name" value="HTH_ARSR_2"/>
    <property type="match status" value="1"/>
</dbReference>
<dbReference type="Gene3D" id="1.10.10.10">
    <property type="entry name" value="Winged helix-like DNA-binding domain superfamily/Winged helix DNA-binding domain"/>
    <property type="match status" value="1"/>
</dbReference>
<evidence type="ECO:0000256" key="3">
    <source>
        <dbReference type="ARBA" id="ARBA00023163"/>
    </source>
</evidence>
<dbReference type="InterPro" id="IPR018334">
    <property type="entry name" value="ArsR_HTH"/>
</dbReference>
<sequence length="105" mass="11721">MPDDDSSLNRALDAIADRTRRRILRALKEGPVAARGAAKGSAMGPCLCAGDIEERVQLSQPTISHHMAILTKAGLVEATKQGQWRWYRRNEKGIRQMVKRLRGKL</sequence>
<feature type="domain" description="HTH arsR-type" evidence="4">
    <location>
        <begin position="1"/>
        <end position="105"/>
    </location>
</feature>
<dbReference type="Proteomes" id="UP000238701">
    <property type="component" value="Unassembled WGS sequence"/>
</dbReference>
<evidence type="ECO:0000313" key="6">
    <source>
        <dbReference type="Proteomes" id="UP000238701"/>
    </source>
</evidence>
<protein>
    <submittedName>
        <fullName evidence="5">Transcriptional regulator, ArsR family</fullName>
    </submittedName>
</protein>
<dbReference type="GO" id="GO:0003677">
    <property type="term" value="F:DNA binding"/>
    <property type="evidence" value="ECO:0007669"/>
    <property type="project" value="UniProtKB-KW"/>
</dbReference>
<dbReference type="InterPro" id="IPR001845">
    <property type="entry name" value="HTH_ArsR_DNA-bd_dom"/>
</dbReference>
<organism evidence="5 6">
    <name type="scientific">Candidatus Sulfotelmatobacter kueseliae</name>
    <dbReference type="NCBI Taxonomy" id="2042962"/>
    <lineage>
        <taxon>Bacteria</taxon>
        <taxon>Pseudomonadati</taxon>
        <taxon>Acidobacteriota</taxon>
        <taxon>Terriglobia</taxon>
        <taxon>Terriglobales</taxon>
        <taxon>Candidatus Korobacteraceae</taxon>
        <taxon>Candidatus Sulfotelmatobacter</taxon>
    </lineage>
</organism>
<dbReference type="GO" id="GO:0003700">
    <property type="term" value="F:DNA-binding transcription factor activity"/>
    <property type="evidence" value="ECO:0007669"/>
    <property type="project" value="InterPro"/>
</dbReference>
<name>A0A2U3L2E6_9BACT</name>
<dbReference type="SUPFAM" id="SSF46785">
    <property type="entry name" value="Winged helix' DNA-binding domain"/>
    <property type="match status" value="1"/>
</dbReference>
<dbReference type="InterPro" id="IPR036390">
    <property type="entry name" value="WH_DNA-bd_sf"/>
</dbReference>
<keyword evidence="2" id="KW-0238">DNA-binding</keyword>
<dbReference type="AlphaFoldDB" id="A0A2U3L2E6"/>
<reference evidence="6" key="1">
    <citation type="submission" date="2018-02" db="EMBL/GenBank/DDBJ databases">
        <authorList>
            <person name="Hausmann B."/>
        </authorList>
    </citation>
    <scope>NUCLEOTIDE SEQUENCE [LARGE SCALE GENOMIC DNA]</scope>
    <source>
        <strain evidence="6">Peat soil MAG SbA1</strain>
    </source>
</reference>
<gene>
    <name evidence="5" type="ORF">SBA1_630020</name>
</gene>
<dbReference type="Pfam" id="PF12840">
    <property type="entry name" value="HTH_20"/>
    <property type="match status" value="1"/>
</dbReference>
<dbReference type="InterPro" id="IPR051081">
    <property type="entry name" value="HTH_MetalResp_TranReg"/>
</dbReference>
<dbReference type="PANTHER" id="PTHR33154">
    <property type="entry name" value="TRANSCRIPTIONAL REGULATOR, ARSR FAMILY"/>
    <property type="match status" value="1"/>
</dbReference>
<evidence type="ECO:0000313" key="5">
    <source>
        <dbReference type="EMBL" id="SPF46071.1"/>
    </source>
</evidence>
<accession>A0A2U3L2E6</accession>
<dbReference type="NCBIfam" id="NF033788">
    <property type="entry name" value="HTH_metalloreg"/>
    <property type="match status" value="1"/>
</dbReference>
<dbReference type="PANTHER" id="PTHR33154:SF33">
    <property type="entry name" value="TRANSCRIPTIONAL REPRESSOR SDPR"/>
    <property type="match status" value="1"/>
</dbReference>
<dbReference type="PROSITE" id="PS00846">
    <property type="entry name" value="HTH_ARSR_1"/>
    <property type="match status" value="1"/>
</dbReference>
<dbReference type="OrthoDB" id="9798835at2"/>
<dbReference type="CDD" id="cd00090">
    <property type="entry name" value="HTH_ARSR"/>
    <property type="match status" value="1"/>
</dbReference>
<dbReference type="SMART" id="SM00418">
    <property type="entry name" value="HTH_ARSR"/>
    <property type="match status" value="1"/>
</dbReference>
<keyword evidence="1" id="KW-0805">Transcription regulation</keyword>
<dbReference type="EMBL" id="OMOD01000159">
    <property type="protein sequence ID" value="SPF46071.1"/>
    <property type="molecule type" value="Genomic_DNA"/>
</dbReference>
<dbReference type="InterPro" id="IPR011991">
    <property type="entry name" value="ArsR-like_HTH"/>
</dbReference>